<organism evidence="3 4">
    <name type="scientific">Rathayibacter caricis DSM 15933</name>
    <dbReference type="NCBI Taxonomy" id="1328867"/>
    <lineage>
        <taxon>Bacteria</taxon>
        <taxon>Bacillati</taxon>
        <taxon>Actinomycetota</taxon>
        <taxon>Actinomycetes</taxon>
        <taxon>Micrococcales</taxon>
        <taxon>Microbacteriaceae</taxon>
        <taxon>Rathayibacter</taxon>
    </lineage>
</organism>
<evidence type="ECO:0000313" key="3">
    <source>
        <dbReference type="EMBL" id="PTL73795.1"/>
    </source>
</evidence>
<feature type="compositionally biased region" description="Basic and acidic residues" evidence="1">
    <location>
        <begin position="1"/>
        <end position="23"/>
    </location>
</feature>
<sequence length="372" mass="38835">MTVQPEEKPLTRREIRERERREAGLAPAAAAPTTSRRAATASVTAAGDMPVLTPVQTLRIEAPQASPAREPDLRTSALEVVLPEGVERSSLTRRELRALHAQQQAAKLAASPTTASAPGVATTQPDEPASVDDAVGRASELPSSETDSGDSDSGDSDSGDSDERAQQDDDATRDSGTVEPKLNTALFATVGTLDLGDEKATEITGSFHPPIEHLAITEELDSKSKEEVDASFDELIARGVSSTGAVTTTNALILPTTGAGDVVEGRSDTGEVLVTGTFELPRSLGSTGQHPNLYDSPDVDRYVDRIDREQPAADSEPVRASSAVSTHAAGTAMIAPQKKRGISAPVVLAITAAVLLVASIALFIGGFVLNIF</sequence>
<dbReference type="AlphaFoldDB" id="A0A2T4UW97"/>
<dbReference type="EMBL" id="PZPL01000001">
    <property type="protein sequence ID" value="PTL73795.1"/>
    <property type="molecule type" value="Genomic_DNA"/>
</dbReference>
<dbReference type="RefSeq" id="WP_107575140.1">
    <property type="nucleotide sequence ID" value="NZ_PZPL01000001.1"/>
</dbReference>
<comment type="caution">
    <text evidence="3">The sequence shown here is derived from an EMBL/GenBank/DDBJ whole genome shotgun (WGS) entry which is preliminary data.</text>
</comment>
<evidence type="ECO:0000313" key="4">
    <source>
        <dbReference type="Proteomes" id="UP000241085"/>
    </source>
</evidence>
<feature type="compositionally biased region" description="Basic and acidic residues" evidence="1">
    <location>
        <begin position="161"/>
        <end position="173"/>
    </location>
</feature>
<protein>
    <submittedName>
        <fullName evidence="3">Uncharacterized protein</fullName>
    </submittedName>
</protein>
<feature type="transmembrane region" description="Helical" evidence="2">
    <location>
        <begin position="346"/>
        <end position="369"/>
    </location>
</feature>
<feature type="compositionally biased region" description="Polar residues" evidence="1">
    <location>
        <begin position="111"/>
        <end position="125"/>
    </location>
</feature>
<name>A0A2T4UW97_9MICO</name>
<keyword evidence="2" id="KW-0472">Membrane</keyword>
<feature type="compositionally biased region" description="Low complexity" evidence="1">
    <location>
        <begin position="24"/>
        <end position="47"/>
    </location>
</feature>
<proteinExistence type="predicted"/>
<keyword evidence="2" id="KW-0812">Transmembrane</keyword>
<feature type="compositionally biased region" description="Low complexity" evidence="1">
    <location>
        <begin position="99"/>
        <end position="110"/>
    </location>
</feature>
<evidence type="ECO:0000256" key="1">
    <source>
        <dbReference type="SAM" id="MobiDB-lite"/>
    </source>
</evidence>
<keyword evidence="4" id="KW-1185">Reference proteome</keyword>
<feature type="region of interest" description="Disordered" evidence="1">
    <location>
        <begin position="82"/>
        <end position="180"/>
    </location>
</feature>
<feature type="region of interest" description="Disordered" evidence="1">
    <location>
        <begin position="1"/>
        <end position="49"/>
    </location>
</feature>
<feature type="compositionally biased region" description="Acidic residues" evidence="1">
    <location>
        <begin position="147"/>
        <end position="160"/>
    </location>
</feature>
<accession>A0A2T4UW97</accession>
<reference evidence="3 4" key="1">
    <citation type="submission" date="2018-03" db="EMBL/GenBank/DDBJ databases">
        <title>Bacteriophage NCPPB3778 and a type I-E CRISPR drive the evolution of the US Biological Select Agent, Rathayibacter toxicus.</title>
        <authorList>
            <person name="Davis E.W.II."/>
            <person name="Tabima J.F."/>
            <person name="Weisberg A.J."/>
            <person name="Dantas Lopes L."/>
            <person name="Wiseman M.S."/>
            <person name="Wiseman M.S."/>
            <person name="Pupko T."/>
            <person name="Belcher M.S."/>
            <person name="Sechler A.J."/>
            <person name="Tancos M.A."/>
            <person name="Schroeder B.K."/>
            <person name="Murray T.D."/>
            <person name="Luster D.G."/>
            <person name="Schneider W.L."/>
            <person name="Rogers E."/>
            <person name="Andreote F.D."/>
            <person name="Grunwald N.J."/>
            <person name="Putnam M.L."/>
            <person name="Chang J.H."/>
        </authorList>
    </citation>
    <scope>NUCLEOTIDE SEQUENCE [LARGE SCALE GENOMIC DNA]</scope>
    <source>
        <strain evidence="3 4">DSM 15933</strain>
    </source>
</reference>
<dbReference type="Proteomes" id="UP000241085">
    <property type="component" value="Unassembled WGS sequence"/>
</dbReference>
<gene>
    <name evidence="3" type="ORF">C1I63_13750</name>
</gene>
<evidence type="ECO:0000256" key="2">
    <source>
        <dbReference type="SAM" id="Phobius"/>
    </source>
</evidence>
<feature type="compositionally biased region" description="Basic and acidic residues" evidence="1">
    <location>
        <begin position="85"/>
        <end position="98"/>
    </location>
</feature>
<keyword evidence="2" id="KW-1133">Transmembrane helix</keyword>